<reference evidence="3" key="1">
    <citation type="submission" date="2025-08" db="UniProtKB">
        <authorList>
            <consortium name="RefSeq"/>
        </authorList>
    </citation>
    <scope>IDENTIFICATION</scope>
    <source>
        <tissue evidence="3">Muscle</tissue>
    </source>
</reference>
<feature type="region of interest" description="Disordered" evidence="1">
    <location>
        <begin position="22"/>
        <end position="57"/>
    </location>
</feature>
<feature type="region of interest" description="Disordered" evidence="1">
    <location>
        <begin position="434"/>
        <end position="457"/>
    </location>
</feature>
<evidence type="ECO:0000313" key="3">
    <source>
        <dbReference type="RefSeq" id="XP_022249858.1"/>
    </source>
</evidence>
<dbReference type="GeneID" id="106466193"/>
<evidence type="ECO:0000256" key="1">
    <source>
        <dbReference type="SAM" id="MobiDB-lite"/>
    </source>
</evidence>
<name>A0ABM1T1V2_LIMPO</name>
<dbReference type="Proteomes" id="UP000694941">
    <property type="component" value="Unplaced"/>
</dbReference>
<gene>
    <name evidence="3" type="primary">LOC106466193</name>
</gene>
<sequence>MNEKSVIPPVPYRRRRHKLLVNSLKEESDADNDSKFQHKERPALDSHKAMELSTQEKKKKCSPLVQRMCERFESSDISNGKGSVCTSEMKFDVKNVHYDEVDCKNIQHQNVKSRSGQHSKSKDCSNVIGEESEATNVTFDKLAKSGSLNIPPQNEKKEQQSNYVSSVCMDQVTVNRINHNHKTNNVKQLEVGCKDTKNCDYSLQKLTTSYSSLEPKSEETTREKRQYNHKYEKNQDKTGISSHFISIFQKQNVNNREANRDLQNTFKGAIKKQTLDSKEDNANSSLKGTQMALRKNKGFPPSKPPRTFAHDIYKESKIKSTAFRFENLEHEEEIKRERVLSVTKKKHKFTDDFAKGNHIKHVAKQKPVTPPKPSKFVYSEDEGVCLPMNAELYCDDKALTCSPVSPQKEEKQYQGRSFAKFSVFQDGIEPYAVSHHLPSKNRSTSSRTNSNSHSRVYNNANQNDLKIFIDLTPTTVSPPKHYGTLKRHFSDEHIYAEPLGACNHYQMKKTFVEDCNYSAPVDAVRKQNGLHYMCSPLPFCQNDNELRASKGVKQAILAASPILKKMGLAHVKELINNSFGVIRRQFQGFASNETTDGGDEDDSKGKNSGIIMSYAQKNAVYLYILHNVSSYSK</sequence>
<accession>A0ABM1T1V2</accession>
<protein>
    <submittedName>
        <fullName evidence="3">Uncharacterized protein LOC106466193</fullName>
    </submittedName>
</protein>
<feature type="compositionally biased region" description="Low complexity" evidence="1">
    <location>
        <begin position="440"/>
        <end position="455"/>
    </location>
</feature>
<proteinExistence type="predicted"/>
<evidence type="ECO:0000313" key="2">
    <source>
        <dbReference type="Proteomes" id="UP000694941"/>
    </source>
</evidence>
<organism evidence="2 3">
    <name type="scientific">Limulus polyphemus</name>
    <name type="common">Atlantic horseshoe crab</name>
    <dbReference type="NCBI Taxonomy" id="6850"/>
    <lineage>
        <taxon>Eukaryota</taxon>
        <taxon>Metazoa</taxon>
        <taxon>Ecdysozoa</taxon>
        <taxon>Arthropoda</taxon>
        <taxon>Chelicerata</taxon>
        <taxon>Merostomata</taxon>
        <taxon>Xiphosura</taxon>
        <taxon>Limulidae</taxon>
        <taxon>Limulus</taxon>
    </lineage>
</organism>
<feature type="compositionally biased region" description="Basic and acidic residues" evidence="1">
    <location>
        <begin position="24"/>
        <end position="56"/>
    </location>
</feature>
<dbReference type="RefSeq" id="XP_022249858.1">
    <property type="nucleotide sequence ID" value="XM_022394150.1"/>
</dbReference>
<keyword evidence="2" id="KW-1185">Reference proteome</keyword>